<evidence type="ECO:0000313" key="1">
    <source>
        <dbReference type="EMBL" id="KAK3216320.1"/>
    </source>
</evidence>
<proteinExistence type="predicted"/>
<protein>
    <submittedName>
        <fullName evidence="1">Uncharacterized protein</fullName>
    </submittedName>
</protein>
<dbReference type="EMBL" id="WVTA01000002">
    <property type="protein sequence ID" value="KAK3216320.1"/>
    <property type="molecule type" value="Genomic_DNA"/>
</dbReference>
<accession>A0AAN6RK96</accession>
<name>A0AAN6RK96_9PLEO</name>
<dbReference type="AlphaFoldDB" id="A0AAN6RK96"/>
<gene>
    <name evidence="1" type="ORF">GRF29_8g2985505</name>
</gene>
<comment type="caution">
    <text evidence="1">The sequence shown here is derived from an EMBL/GenBank/DDBJ whole genome shotgun (WGS) entry which is preliminary data.</text>
</comment>
<organism evidence="1 2">
    <name type="scientific">Pseudopithomyces chartarum</name>
    <dbReference type="NCBI Taxonomy" id="1892770"/>
    <lineage>
        <taxon>Eukaryota</taxon>
        <taxon>Fungi</taxon>
        <taxon>Dikarya</taxon>
        <taxon>Ascomycota</taxon>
        <taxon>Pezizomycotina</taxon>
        <taxon>Dothideomycetes</taxon>
        <taxon>Pleosporomycetidae</taxon>
        <taxon>Pleosporales</taxon>
        <taxon>Massarineae</taxon>
        <taxon>Didymosphaeriaceae</taxon>
        <taxon>Pseudopithomyces</taxon>
    </lineage>
</organism>
<reference evidence="1 2" key="1">
    <citation type="submission" date="2021-02" db="EMBL/GenBank/DDBJ databases">
        <title>Genome assembly of Pseudopithomyces chartarum.</title>
        <authorList>
            <person name="Jauregui R."/>
            <person name="Singh J."/>
            <person name="Voisey C."/>
        </authorList>
    </citation>
    <scope>NUCLEOTIDE SEQUENCE [LARGE SCALE GENOMIC DNA]</scope>
    <source>
        <strain evidence="1 2">AGR01</strain>
    </source>
</reference>
<dbReference type="Proteomes" id="UP001280581">
    <property type="component" value="Unassembled WGS sequence"/>
</dbReference>
<keyword evidence="2" id="KW-1185">Reference proteome</keyword>
<evidence type="ECO:0000313" key="2">
    <source>
        <dbReference type="Proteomes" id="UP001280581"/>
    </source>
</evidence>
<sequence>MTVPYHAKEPGLGSLEKLPPELRRDILEIVLEIDQPIGTRMCCGILGSKQGCCLFHQQLNSIDRAHQTDRTRFAPLIISRPLRHEALWVLYNRIKLYADVSTLMLINKKRASIPYELKNSNMWRSISQFRHVELVVPAPKNSAYCREHTEYLLTILCQFLEHWEKQDKPGTPDPAREMTIHLGGLFNAPTRTRWDPPFTLLDDPYLDNLEQAVELIVVKDWNVKFTFTAVSEISDNREHGKKSFNAFTKLLGNVGIDFVGKTLAESSVSTIAFRGALGGTHSRFIG</sequence>